<dbReference type="PROSITE" id="PS50110">
    <property type="entry name" value="RESPONSE_REGULATORY"/>
    <property type="match status" value="1"/>
</dbReference>
<accession>A0A9X1VKF1</accession>
<protein>
    <submittedName>
        <fullName evidence="3">Response regulator</fullName>
    </submittedName>
</protein>
<name>A0A9X1VKF1_9FLAO</name>
<dbReference type="EMBL" id="JAKQYM010000001">
    <property type="protein sequence ID" value="MCI2227630.1"/>
    <property type="molecule type" value="Genomic_DNA"/>
</dbReference>
<evidence type="ECO:0000313" key="3">
    <source>
        <dbReference type="EMBL" id="MCI2227630.1"/>
    </source>
</evidence>
<dbReference type="InterPro" id="IPR011006">
    <property type="entry name" value="CheY-like_superfamily"/>
</dbReference>
<organism evidence="3 4">
    <name type="scientific">Polaribacter marinus</name>
    <dbReference type="NCBI Taxonomy" id="2916838"/>
    <lineage>
        <taxon>Bacteria</taxon>
        <taxon>Pseudomonadati</taxon>
        <taxon>Bacteroidota</taxon>
        <taxon>Flavobacteriia</taxon>
        <taxon>Flavobacteriales</taxon>
        <taxon>Flavobacteriaceae</taxon>
    </lineage>
</organism>
<feature type="domain" description="Response regulatory" evidence="2">
    <location>
        <begin position="7"/>
        <end position="134"/>
    </location>
</feature>
<comment type="caution">
    <text evidence="3">The sequence shown here is derived from an EMBL/GenBank/DDBJ whole genome shotgun (WGS) entry which is preliminary data.</text>
</comment>
<dbReference type="AlphaFoldDB" id="A0A9X1VKF1"/>
<dbReference type="InterPro" id="IPR001789">
    <property type="entry name" value="Sig_transdc_resp-reg_receiver"/>
</dbReference>
<evidence type="ECO:0000313" key="4">
    <source>
        <dbReference type="Proteomes" id="UP001139369"/>
    </source>
</evidence>
<feature type="modified residue" description="4-aspartylphosphate" evidence="1">
    <location>
        <position position="64"/>
    </location>
</feature>
<dbReference type="GO" id="GO:0000160">
    <property type="term" value="P:phosphorelay signal transduction system"/>
    <property type="evidence" value="ECO:0007669"/>
    <property type="project" value="InterPro"/>
</dbReference>
<dbReference type="PANTHER" id="PTHR44520:SF2">
    <property type="entry name" value="RESPONSE REGULATOR RCP1"/>
    <property type="match status" value="1"/>
</dbReference>
<dbReference type="InterPro" id="IPR052893">
    <property type="entry name" value="TCS_response_regulator"/>
</dbReference>
<dbReference type="Proteomes" id="UP001139369">
    <property type="component" value="Unassembled WGS sequence"/>
</dbReference>
<evidence type="ECO:0000256" key="1">
    <source>
        <dbReference type="PROSITE-ProRule" id="PRU00169"/>
    </source>
</evidence>
<dbReference type="SMART" id="SM00448">
    <property type="entry name" value="REC"/>
    <property type="match status" value="1"/>
</dbReference>
<keyword evidence="1" id="KW-0597">Phosphoprotein</keyword>
<dbReference type="Pfam" id="PF00072">
    <property type="entry name" value="Response_reg"/>
    <property type="match status" value="1"/>
</dbReference>
<dbReference type="RefSeq" id="WP_242176754.1">
    <property type="nucleotide sequence ID" value="NZ_JAKQYM010000001.1"/>
</dbReference>
<dbReference type="PANTHER" id="PTHR44520">
    <property type="entry name" value="RESPONSE REGULATOR RCP1-RELATED"/>
    <property type="match status" value="1"/>
</dbReference>
<dbReference type="SUPFAM" id="SSF52172">
    <property type="entry name" value="CheY-like"/>
    <property type="match status" value="1"/>
</dbReference>
<gene>
    <name evidence="3" type="ORF">MC378_00505</name>
</gene>
<reference evidence="3" key="1">
    <citation type="submission" date="2022-02" db="EMBL/GenBank/DDBJ databases">
        <title>Polaribacter sp. MSW13, isolated from seawater.</title>
        <authorList>
            <person name="Kristyanto S."/>
            <person name="Jung J."/>
            <person name="Jeon C.O."/>
        </authorList>
    </citation>
    <scope>NUCLEOTIDE SEQUENCE</scope>
    <source>
        <strain evidence="3">MSW13</strain>
    </source>
</reference>
<dbReference type="Gene3D" id="3.40.50.2300">
    <property type="match status" value="1"/>
</dbReference>
<keyword evidence="4" id="KW-1185">Reference proteome</keyword>
<evidence type="ECO:0000259" key="2">
    <source>
        <dbReference type="PROSITE" id="PS50110"/>
    </source>
</evidence>
<sequence>MKEKLNCILLIDDDEATNYIHEFIIKKANCAKKVVCKQSGQLALDYLLLKENGKYPQPDIIFLDINMPGMNGWEFLDHYNKLEKNQQAEMILVMLTTSIDPVDKEKAKKLGIVSGFKPKPLTVEMLNNILKEHFPNKF</sequence>
<proteinExistence type="predicted"/>